<dbReference type="EMBL" id="JAFBDZ010000003">
    <property type="protein sequence ID" value="MBM7587062.1"/>
    <property type="molecule type" value="Genomic_DNA"/>
</dbReference>
<dbReference type="Gene3D" id="3.20.80.10">
    <property type="entry name" value="Regulatory factor, effector binding domain"/>
    <property type="match status" value="1"/>
</dbReference>
<keyword evidence="3" id="KW-0804">Transcription</keyword>
<accession>A0ABS2NGS4</accession>
<evidence type="ECO:0000313" key="6">
    <source>
        <dbReference type="Proteomes" id="UP001646157"/>
    </source>
</evidence>
<sequence>MEAFQRFNESITYIEDHLELEIDIDEVARVACVSKFHYQRMFNMLTGFTTGEYIRNRRLTLAAQELAGSQVKVIDVALKYGYETPESFSKAFRRAHGVSPSQVKGQGIQLKAFPRLSFQIQLKGEKEMNYKIEDRPSFKVIGNGIRTSMANGENNKNISNFWVESHQNGSVKELERHMGDLGVLGVCMDFDHDAEEITYLIAVEKGNREADKKYIEKEIPAATWAIFESVGAMPDAIQNVWERIYSEWFPSTGYEQADGPQLEVYPAEDAYADDYRCEVWIPIKKK</sequence>
<dbReference type="Gene3D" id="1.10.10.60">
    <property type="entry name" value="Homeodomain-like"/>
    <property type="match status" value="2"/>
</dbReference>
<dbReference type="Proteomes" id="UP001646157">
    <property type="component" value="Unassembled WGS sequence"/>
</dbReference>
<evidence type="ECO:0000256" key="2">
    <source>
        <dbReference type="ARBA" id="ARBA00023125"/>
    </source>
</evidence>
<protein>
    <submittedName>
        <fullName evidence="5">AraC family transcriptional regulator</fullName>
    </submittedName>
</protein>
<feature type="domain" description="HTH araC/xylS-type" evidence="4">
    <location>
        <begin position="8"/>
        <end position="106"/>
    </location>
</feature>
<evidence type="ECO:0000256" key="1">
    <source>
        <dbReference type="ARBA" id="ARBA00023015"/>
    </source>
</evidence>
<dbReference type="InterPro" id="IPR009057">
    <property type="entry name" value="Homeodomain-like_sf"/>
</dbReference>
<dbReference type="SMART" id="SM00871">
    <property type="entry name" value="AraC_E_bind"/>
    <property type="match status" value="1"/>
</dbReference>
<dbReference type="Pfam" id="PF12833">
    <property type="entry name" value="HTH_18"/>
    <property type="match status" value="1"/>
</dbReference>
<evidence type="ECO:0000313" key="5">
    <source>
        <dbReference type="EMBL" id="MBM7587062.1"/>
    </source>
</evidence>
<name>A0ABS2NGS4_9BACI</name>
<dbReference type="InterPro" id="IPR018062">
    <property type="entry name" value="HTH_AraC-typ_CS"/>
</dbReference>
<organism evidence="5 6">
    <name type="scientific">Rossellomorea pakistanensis</name>
    <dbReference type="NCBI Taxonomy" id="992288"/>
    <lineage>
        <taxon>Bacteria</taxon>
        <taxon>Bacillati</taxon>
        <taxon>Bacillota</taxon>
        <taxon>Bacilli</taxon>
        <taxon>Bacillales</taxon>
        <taxon>Bacillaceae</taxon>
        <taxon>Rossellomorea</taxon>
    </lineage>
</organism>
<dbReference type="PROSITE" id="PS01124">
    <property type="entry name" value="HTH_ARAC_FAMILY_2"/>
    <property type="match status" value="1"/>
</dbReference>
<keyword evidence="2" id="KW-0238">DNA-binding</keyword>
<dbReference type="InterPro" id="IPR020449">
    <property type="entry name" value="Tscrpt_reg_AraC-type_HTH"/>
</dbReference>
<dbReference type="InterPro" id="IPR018060">
    <property type="entry name" value="HTH_AraC"/>
</dbReference>
<evidence type="ECO:0000259" key="4">
    <source>
        <dbReference type="PROSITE" id="PS01124"/>
    </source>
</evidence>
<evidence type="ECO:0000256" key="3">
    <source>
        <dbReference type="ARBA" id="ARBA00023163"/>
    </source>
</evidence>
<dbReference type="Pfam" id="PF14526">
    <property type="entry name" value="Cass2"/>
    <property type="match status" value="1"/>
</dbReference>
<dbReference type="PROSITE" id="PS00041">
    <property type="entry name" value="HTH_ARAC_FAMILY_1"/>
    <property type="match status" value="1"/>
</dbReference>
<keyword evidence="6" id="KW-1185">Reference proteome</keyword>
<dbReference type="InterPro" id="IPR011256">
    <property type="entry name" value="Reg_factor_effector_dom_sf"/>
</dbReference>
<dbReference type="SMART" id="SM00342">
    <property type="entry name" value="HTH_ARAC"/>
    <property type="match status" value="1"/>
</dbReference>
<dbReference type="RefSeq" id="WP_205174212.1">
    <property type="nucleotide sequence ID" value="NZ_JAFBDZ010000003.1"/>
</dbReference>
<dbReference type="InterPro" id="IPR050959">
    <property type="entry name" value="MarA-like"/>
</dbReference>
<dbReference type="SUPFAM" id="SSF46689">
    <property type="entry name" value="Homeodomain-like"/>
    <property type="match status" value="2"/>
</dbReference>
<proteinExistence type="predicted"/>
<dbReference type="InterPro" id="IPR029441">
    <property type="entry name" value="Cass2"/>
</dbReference>
<dbReference type="SUPFAM" id="SSF55136">
    <property type="entry name" value="Probable bacterial effector-binding domain"/>
    <property type="match status" value="1"/>
</dbReference>
<reference evidence="5 6" key="1">
    <citation type="submission" date="2021-01" db="EMBL/GenBank/DDBJ databases">
        <title>Genomic Encyclopedia of Type Strains, Phase IV (KMG-IV): sequencing the most valuable type-strain genomes for metagenomic binning, comparative biology and taxonomic classification.</title>
        <authorList>
            <person name="Goeker M."/>
        </authorList>
    </citation>
    <scope>NUCLEOTIDE SEQUENCE [LARGE SCALE GENOMIC DNA]</scope>
    <source>
        <strain evidence="5 6">DSM 24834</strain>
    </source>
</reference>
<gene>
    <name evidence="5" type="ORF">JOC86_003614</name>
</gene>
<comment type="caution">
    <text evidence="5">The sequence shown here is derived from an EMBL/GenBank/DDBJ whole genome shotgun (WGS) entry which is preliminary data.</text>
</comment>
<keyword evidence="1" id="KW-0805">Transcription regulation</keyword>
<dbReference type="PANTHER" id="PTHR47504:SF5">
    <property type="entry name" value="RIGHT ORIGIN-BINDING PROTEIN"/>
    <property type="match status" value="1"/>
</dbReference>
<dbReference type="InterPro" id="IPR010499">
    <property type="entry name" value="AraC_E-bd"/>
</dbReference>
<dbReference type="PRINTS" id="PR00032">
    <property type="entry name" value="HTHARAC"/>
</dbReference>
<dbReference type="PANTHER" id="PTHR47504">
    <property type="entry name" value="RIGHT ORIGIN-BINDING PROTEIN"/>
    <property type="match status" value="1"/>
</dbReference>